<keyword evidence="4" id="KW-0735">Signal-anchor</keyword>
<evidence type="ECO:0000256" key="3">
    <source>
        <dbReference type="ARBA" id="ARBA00022692"/>
    </source>
</evidence>
<dbReference type="AlphaFoldDB" id="A0A8B8QNS4"/>
<evidence type="ECO:0000313" key="11">
    <source>
        <dbReference type="RefSeq" id="XP_030547902.2"/>
    </source>
</evidence>
<dbReference type="PANTHER" id="PTHR32285">
    <property type="entry name" value="PROTEIN TRICHOME BIREFRINGENCE-LIKE 9-RELATED"/>
    <property type="match status" value="1"/>
</dbReference>
<evidence type="ECO:0000259" key="8">
    <source>
        <dbReference type="Pfam" id="PF13839"/>
    </source>
</evidence>
<dbReference type="Pfam" id="PF14416">
    <property type="entry name" value="PMR5N"/>
    <property type="match status" value="1"/>
</dbReference>
<dbReference type="Pfam" id="PF13839">
    <property type="entry name" value="PC-Esterase"/>
    <property type="match status" value="1"/>
</dbReference>
<protein>
    <submittedName>
        <fullName evidence="11">Protein trichome birefringence-like 19</fullName>
    </submittedName>
</protein>
<dbReference type="InterPro" id="IPR026057">
    <property type="entry name" value="TBL_C"/>
</dbReference>
<dbReference type="PANTHER" id="PTHR32285:SF13">
    <property type="entry name" value="TRICHOME BIREFRINGENCE-LIKE N-TERMINAL DOMAIN-CONTAINING PROTEIN"/>
    <property type="match status" value="1"/>
</dbReference>
<evidence type="ECO:0000259" key="9">
    <source>
        <dbReference type="Pfam" id="PF14416"/>
    </source>
</evidence>
<evidence type="ECO:0000256" key="7">
    <source>
        <dbReference type="SAM" id="Phobius"/>
    </source>
</evidence>
<dbReference type="GeneID" id="115753438"/>
<dbReference type="InterPro" id="IPR029962">
    <property type="entry name" value="TBL"/>
</dbReference>
<evidence type="ECO:0000256" key="5">
    <source>
        <dbReference type="ARBA" id="ARBA00022989"/>
    </source>
</evidence>
<name>A0A8B8QNS4_9MYRT</name>
<organism evidence="10 11">
    <name type="scientific">Rhodamnia argentea</name>
    <dbReference type="NCBI Taxonomy" id="178133"/>
    <lineage>
        <taxon>Eukaryota</taxon>
        <taxon>Viridiplantae</taxon>
        <taxon>Streptophyta</taxon>
        <taxon>Embryophyta</taxon>
        <taxon>Tracheophyta</taxon>
        <taxon>Spermatophyta</taxon>
        <taxon>Magnoliopsida</taxon>
        <taxon>eudicotyledons</taxon>
        <taxon>Gunneridae</taxon>
        <taxon>Pentapetalae</taxon>
        <taxon>rosids</taxon>
        <taxon>malvids</taxon>
        <taxon>Myrtales</taxon>
        <taxon>Myrtaceae</taxon>
        <taxon>Myrtoideae</taxon>
        <taxon>Myrteae</taxon>
        <taxon>Australasian group</taxon>
        <taxon>Rhodamnia</taxon>
    </lineage>
</organism>
<evidence type="ECO:0000256" key="6">
    <source>
        <dbReference type="ARBA" id="ARBA00023136"/>
    </source>
</evidence>
<evidence type="ECO:0000256" key="1">
    <source>
        <dbReference type="ARBA" id="ARBA00004167"/>
    </source>
</evidence>
<sequence length="463" mass="52331">MHAKKLRSSRLHEHCTVYTMKVALSEHHGGDEDELRQSAAVNFKRVATIAPAAILLAAIPLCLLLLLLASSPVQPQDYPAVQAMGDQNGSPEEPGAAAWAAVPVAGEKKCDVFRGKWVYRPDAPAYYTNETCHAISDQQNCMKFGRPDAEFLKWRWEPDGCKLPWFAAAEFMETTRGKSIAFVGDSLGRNHMQSLLCLLSSVDEPEDISLRYTTDYNFKRWYFPNHNLTLATFWAPFLVRTTDARGGQTLEGILTLHLDEPHPSWSAEIGAFHHVIVSAGQWFYRPLIYYRNGRLLGCSACGRENATEVSRFQAYRMALRTALKAVMERKDREGGITFLRTFSPAHFEDGDWTDGGSCPRTRPLASHEKKLEGDDLEFYLAQVEEFLEAERRAREVGLKIRLLGTTRAMLLRPDGHPNRQCNWPRSNVGRADCVHWCLPGPIDTWNELLLYVMKSDRGVKFAQ</sequence>
<comment type="subcellular location">
    <subcellularLocation>
        <location evidence="1">Membrane</location>
        <topology evidence="1">Single-pass membrane protein</topology>
    </subcellularLocation>
</comment>
<feature type="transmembrane region" description="Helical" evidence="7">
    <location>
        <begin position="46"/>
        <end position="69"/>
    </location>
</feature>
<dbReference type="GO" id="GO:0016413">
    <property type="term" value="F:O-acetyltransferase activity"/>
    <property type="evidence" value="ECO:0007669"/>
    <property type="project" value="InterPro"/>
</dbReference>
<keyword evidence="5 7" id="KW-1133">Transmembrane helix</keyword>
<dbReference type="Proteomes" id="UP000827889">
    <property type="component" value="Chromosome 11"/>
</dbReference>
<keyword evidence="3 7" id="KW-0812">Transmembrane</keyword>
<feature type="domain" description="Trichome birefringence-like C-terminal" evidence="8">
    <location>
        <begin position="163"/>
        <end position="450"/>
    </location>
</feature>
<feature type="domain" description="Trichome birefringence-like N-terminal" evidence="9">
    <location>
        <begin position="108"/>
        <end position="162"/>
    </location>
</feature>
<keyword evidence="10" id="KW-1185">Reference proteome</keyword>
<proteinExistence type="inferred from homology"/>
<gene>
    <name evidence="11" type="primary">LOC115753438</name>
</gene>
<comment type="similarity">
    <text evidence="2">Belongs to the PC-esterase family. TBL subfamily.</text>
</comment>
<evidence type="ECO:0000256" key="2">
    <source>
        <dbReference type="ARBA" id="ARBA00007727"/>
    </source>
</evidence>
<dbReference type="GO" id="GO:0016020">
    <property type="term" value="C:membrane"/>
    <property type="evidence" value="ECO:0007669"/>
    <property type="project" value="UniProtKB-SubCell"/>
</dbReference>
<dbReference type="InterPro" id="IPR025846">
    <property type="entry name" value="TBL_N"/>
</dbReference>
<accession>A0A8B8QNS4</accession>
<dbReference type="GO" id="GO:0005794">
    <property type="term" value="C:Golgi apparatus"/>
    <property type="evidence" value="ECO:0007669"/>
    <property type="project" value="TreeGrafter"/>
</dbReference>
<evidence type="ECO:0000313" key="10">
    <source>
        <dbReference type="Proteomes" id="UP000827889"/>
    </source>
</evidence>
<evidence type="ECO:0000256" key="4">
    <source>
        <dbReference type="ARBA" id="ARBA00022968"/>
    </source>
</evidence>
<keyword evidence="6 7" id="KW-0472">Membrane</keyword>
<dbReference type="RefSeq" id="XP_030547902.2">
    <property type="nucleotide sequence ID" value="XM_030692042.2"/>
</dbReference>
<dbReference type="KEGG" id="rarg:115753438"/>
<reference evidence="11" key="1">
    <citation type="submission" date="2025-08" db="UniProtKB">
        <authorList>
            <consortium name="RefSeq"/>
        </authorList>
    </citation>
    <scope>IDENTIFICATION</scope>
    <source>
        <tissue evidence="11">Leaf</tissue>
    </source>
</reference>